<dbReference type="Pfam" id="PF19493">
    <property type="entry name" value="Trypco1"/>
    <property type="match status" value="1"/>
</dbReference>
<dbReference type="EMBL" id="JAVFWO010000004">
    <property type="protein sequence ID" value="MDQ7879123.1"/>
    <property type="molecule type" value="Genomic_DNA"/>
</dbReference>
<reference evidence="2 3" key="1">
    <citation type="submission" date="2023-08" db="EMBL/GenBank/DDBJ databases">
        <title>Microbacterium psychrotolerans sp. nov., a psychrotolerant bacterium isolated from soil in Heilongjiang Province, China.</title>
        <authorList>
            <person name="An P."/>
            <person name="Zhao D."/>
            <person name="Xiang H."/>
        </authorList>
    </citation>
    <scope>NUCLEOTIDE SEQUENCE [LARGE SCALE GENOMIC DNA]</scope>
    <source>
        <strain evidence="2 3">QXD-8</strain>
    </source>
</reference>
<gene>
    <name evidence="2" type="ORF">Q9R08_14130</name>
</gene>
<proteinExistence type="predicted"/>
<dbReference type="NCBIfam" id="NF041216">
    <property type="entry name" value="CU044_2847_fam"/>
    <property type="match status" value="1"/>
</dbReference>
<sequence>MADNLVEFPLADGGSVVVATSRPGGGQDPYGPILRGRVSEAVVTQASESFESVVKRVQPAAVAVLDAARSGPRPPSEVTVEFGIEMSADLGAVIASTAVQANFKVTITWQRDGSG</sequence>
<organism evidence="2 3">
    <name type="scientific">Microbacterium psychrotolerans</name>
    <dbReference type="NCBI Taxonomy" id="3068321"/>
    <lineage>
        <taxon>Bacteria</taxon>
        <taxon>Bacillati</taxon>
        <taxon>Actinomycetota</taxon>
        <taxon>Actinomycetes</taxon>
        <taxon>Micrococcales</taxon>
        <taxon>Microbacteriaceae</taxon>
        <taxon>Microbacterium</taxon>
    </lineage>
</organism>
<dbReference type="Proteomes" id="UP001235133">
    <property type="component" value="Unassembled WGS sequence"/>
</dbReference>
<evidence type="ECO:0000313" key="2">
    <source>
        <dbReference type="EMBL" id="MDQ7879123.1"/>
    </source>
</evidence>
<feature type="domain" description="Trypsin-co-occurring" evidence="1">
    <location>
        <begin position="8"/>
        <end position="111"/>
    </location>
</feature>
<keyword evidence="3" id="KW-1185">Reference proteome</keyword>
<dbReference type="RefSeq" id="WP_308868738.1">
    <property type="nucleotide sequence ID" value="NZ_JAVFWO010000004.1"/>
</dbReference>
<dbReference type="InterPro" id="IPR045794">
    <property type="entry name" value="Trypco1"/>
</dbReference>
<accession>A0ABU0Z531</accession>
<evidence type="ECO:0000259" key="1">
    <source>
        <dbReference type="Pfam" id="PF19493"/>
    </source>
</evidence>
<name>A0ABU0Z531_9MICO</name>
<evidence type="ECO:0000313" key="3">
    <source>
        <dbReference type="Proteomes" id="UP001235133"/>
    </source>
</evidence>
<protein>
    <submittedName>
        <fullName evidence="2">CU044_2847 family protein</fullName>
    </submittedName>
</protein>
<comment type="caution">
    <text evidence="2">The sequence shown here is derived from an EMBL/GenBank/DDBJ whole genome shotgun (WGS) entry which is preliminary data.</text>
</comment>